<organism evidence="2 3">
    <name type="scientific">Vibrio algivorus</name>
    <dbReference type="NCBI Taxonomy" id="1667024"/>
    <lineage>
        <taxon>Bacteria</taxon>
        <taxon>Pseudomonadati</taxon>
        <taxon>Pseudomonadota</taxon>
        <taxon>Gammaproteobacteria</taxon>
        <taxon>Vibrionales</taxon>
        <taxon>Vibrionaceae</taxon>
        <taxon>Vibrio</taxon>
    </lineage>
</organism>
<dbReference type="RefSeq" id="WP_089124389.1">
    <property type="nucleotide sequence ID" value="NZ_BSPV01000003.1"/>
</dbReference>
<proteinExistence type="predicted"/>
<feature type="signal peptide" evidence="1">
    <location>
        <begin position="1"/>
        <end position="24"/>
    </location>
</feature>
<name>A0ABQ6ELL7_9VIBR</name>
<dbReference type="EMBL" id="BSPV01000003">
    <property type="protein sequence ID" value="GLT14028.1"/>
    <property type="molecule type" value="Genomic_DNA"/>
</dbReference>
<dbReference type="InterPro" id="IPR021370">
    <property type="entry name" value="DUF2987"/>
</dbReference>
<evidence type="ECO:0000256" key="1">
    <source>
        <dbReference type="SAM" id="SignalP"/>
    </source>
</evidence>
<gene>
    <name evidence="2" type="ORF">GCM10007931_10020</name>
</gene>
<evidence type="ECO:0000313" key="2">
    <source>
        <dbReference type="EMBL" id="GLT14028.1"/>
    </source>
</evidence>
<keyword evidence="1" id="KW-0732">Signal</keyword>
<comment type="caution">
    <text evidence="2">The sequence shown here is derived from an EMBL/GenBank/DDBJ whole genome shotgun (WGS) entry which is preliminary data.</text>
</comment>
<evidence type="ECO:0008006" key="4">
    <source>
        <dbReference type="Google" id="ProtNLM"/>
    </source>
</evidence>
<sequence>MVNIRRIGLVATLCASVLSLPAYAQQYRFNYSKLYTQMKNNLEEGHPDVKVAFFFQEHKTSRLCKIDKAWMEKDKHYEEFVIPPSQELIVPLDDNLRQVGPLVYVNAEQGKTCDFSMVVMTKQPLSGEVSYQDIEQLLPQMSKMLDDLGGMFSSWFAPKVIGLTFEFDGVKQSAIQTSKGNTFSIDNGKAKVNLADLSKNESLLLPQTTFRVLPLLEK</sequence>
<protein>
    <recommendedName>
        <fullName evidence="4">DUF2987 domain-containing protein</fullName>
    </recommendedName>
</protein>
<accession>A0ABQ6ELL7</accession>
<evidence type="ECO:0000313" key="3">
    <source>
        <dbReference type="Proteomes" id="UP001157156"/>
    </source>
</evidence>
<feature type="chain" id="PRO_5045435292" description="DUF2987 domain-containing protein" evidence="1">
    <location>
        <begin position="25"/>
        <end position="218"/>
    </location>
</feature>
<dbReference type="Proteomes" id="UP001157156">
    <property type="component" value="Unassembled WGS sequence"/>
</dbReference>
<keyword evidence="3" id="KW-1185">Reference proteome</keyword>
<reference evidence="3" key="1">
    <citation type="journal article" date="2019" name="Int. J. Syst. Evol. Microbiol.">
        <title>The Global Catalogue of Microorganisms (GCM) 10K type strain sequencing project: providing services to taxonomists for standard genome sequencing and annotation.</title>
        <authorList>
            <consortium name="The Broad Institute Genomics Platform"/>
            <consortium name="The Broad Institute Genome Sequencing Center for Infectious Disease"/>
            <person name="Wu L."/>
            <person name="Ma J."/>
        </authorList>
    </citation>
    <scope>NUCLEOTIDE SEQUENCE [LARGE SCALE GENOMIC DNA]</scope>
    <source>
        <strain evidence="3">NBRC 111146</strain>
    </source>
</reference>
<dbReference type="Pfam" id="PF11205">
    <property type="entry name" value="DUF2987"/>
    <property type="match status" value="1"/>
</dbReference>